<comment type="caution">
    <text evidence="1">The sequence shown here is derived from an EMBL/GenBank/DDBJ whole genome shotgun (WGS) entry which is preliminary data.</text>
</comment>
<dbReference type="EMBL" id="JAVDPY010000015">
    <property type="protein sequence ID" value="MDR6336667.1"/>
    <property type="molecule type" value="Genomic_DNA"/>
</dbReference>
<reference evidence="1" key="1">
    <citation type="submission" date="2022-12" db="EMBL/GenBank/DDBJ databases">
        <title>Reference genome sequencing for broad-spectrum identification of bacterial and archaeal isolates by mass spectrometry.</title>
        <authorList>
            <person name="Sekiguchi Y."/>
            <person name="Tourlousse D.M."/>
        </authorList>
    </citation>
    <scope>NUCLEOTIDE SEQUENCE</scope>
    <source>
        <strain evidence="1">301</strain>
    </source>
</reference>
<evidence type="ECO:0000313" key="1">
    <source>
        <dbReference type="EMBL" id="GLI25289.1"/>
    </source>
</evidence>
<sequence length="283" mass="33102">MTTYLPRSLLSVRTITLPPGFDWQWLCEQPAIPLMPVAQLAEANDPPARSREGSRYIRRYQVFDLYDAICFANYKGAILNIELTISWKLAGISSPTDVKRAYNMLMDRFRKFMVQRRYPAYYYAVFENDRKIGYHNHIGLHVPDSLQAAFRRWIKNIELEIVQGTTTGRLFHIRLHKQSSVKSQWQWFKYCVKGLDPSLTKRDKQLGKPDANSLAGVWRRETGYVELQRVRIARSLGHKARRDASYTPKHSITNISEPNRYSDWEFERGRVDRGEVIVQLSDD</sequence>
<gene>
    <name evidence="2" type="ORF">GGQ86_005170</name>
    <name evidence="1" type="ORF">XFLAVUS301_49630</name>
</gene>
<dbReference type="GeneID" id="95765738"/>
<name>A0A9W6FLW8_XANFL</name>
<evidence type="ECO:0000313" key="2">
    <source>
        <dbReference type="EMBL" id="MDR6336667.1"/>
    </source>
</evidence>
<keyword evidence="4" id="KW-1185">Reference proteome</keyword>
<dbReference type="EMBL" id="BSDO01000013">
    <property type="protein sequence ID" value="GLI25289.1"/>
    <property type="molecule type" value="Genomic_DNA"/>
</dbReference>
<evidence type="ECO:0000313" key="3">
    <source>
        <dbReference type="Proteomes" id="UP001144397"/>
    </source>
</evidence>
<protein>
    <submittedName>
        <fullName evidence="1">Uncharacterized protein</fullName>
    </submittedName>
</protein>
<organism evidence="1 3">
    <name type="scientific">Xanthobacter flavus</name>
    <dbReference type="NCBI Taxonomy" id="281"/>
    <lineage>
        <taxon>Bacteria</taxon>
        <taxon>Pseudomonadati</taxon>
        <taxon>Pseudomonadota</taxon>
        <taxon>Alphaproteobacteria</taxon>
        <taxon>Hyphomicrobiales</taxon>
        <taxon>Xanthobacteraceae</taxon>
        <taxon>Xanthobacter</taxon>
    </lineage>
</organism>
<dbReference type="RefSeq" id="WP_281809957.1">
    <property type="nucleotide sequence ID" value="NZ_BSDO01000013.1"/>
</dbReference>
<reference evidence="2 4" key="2">
    <citation type="submission" date="2023-07" db="EMBL/GenBank/DDBJ databases">
        <title>Genomic Encyclopedia of Type Strains, Phase IV (KMG-IV): sequencing the most valuable type-strain genomes for metagenomic binning, comparative biology and taxonomic classification.</title>
        <authorList>
            <person name="Goeker M."/>
        </authorList>
    </citation>
    <scope>NUCLEOTIDE SEQUENCE [LARGE SCALE GENOMIC DNA]</scope>
    <source>
        <strain evidence="2 4">DSM 338</strain>
    </source>
</reference>
<accession>A0A9W6FLW8</accession>
<dbReference type="Proteomes" id="UP001245370">
    <property type="component" value="Unassembled WGS sequence"/>
</dbReference>
<proteinExistence type="predicted"/>
<dbReference type="AlphaFoldDB" id="A0A9W6FLW8"/>
<dbReference type="Proteomes" id="UP001144397">
    <property type="component" value="Unassembled WGS sequence"/>
</dbReference>
<evidence type="ECO:0000313" key="4">
    <source>
        <dbReference type="Proteomes" id="UP001245370"/>
    </source>
</evidence>